<organism evidence="8 9">
    <name type="scientific">Limulus polyphemus</name>
    <name type="common">Atlantic horseshoe crab</name>
    <dbReference type="NCBI Taxonomy" id="6850"/>
    <lineage>
        <taxon>Eukaryota</taxon>
        <taxon>Metazoa</taxon>
        <taxon>Ecdysozoa</taxon>
        <taxon>Arthropoda</taxon>
        <taxon>Chelicerata</taxon>
        <taxon>Merostomata</taxon>
        <taxon>Xiphosura</taxon>
        <taxon>Limulidae</taxon>
        <taxon>Limulus</taxon>
    </lineage>
</organism>
<dbReference type="Pfam" id="PF00319">
    <property type="entry name" value="SRF-TF"/>
    <property type="match status" value="1"/>
</dbReference>
<reference evidence="9" key="1">
    <citation type="submission" date="2025-08" db="UniProtKB">
        <authorList>
            <consortium name="RefSeq"/>
        </authorList>
    </citation>
    <scope>IDENTIFICATION</scope>
    <source>
        <tissue evidence="9">Muscle</tissue>
    </source>
</reference>
<feature type="region of interest" description="Disordered" evidence="6">
    <location>
        <begin position="301"/>
        <end position="323"/>
    </location>
</feature>
<evidence type="ECO:0000313" key="8">
    <source>
        <dbReference type="Proteomes" id="UP000694941"/>
    </source>
</evidence>
<gene>
    <name evidence="9" type="primary">LOC106476514</name>
</gene>
<dbReference type="Gene3D" id="3.40.1810.10">
    <property type="entry name" value="Transcription factor, MADS-box"/>
    <property type="match status" value="1"/>
</dbReference>
<feature type="region of interest" description="Disordered" evidence="6">
    <location>
        <begin position="138"/>
        <end position="209"/>
    </location>
</feature>
<dbReference type="SMART" id="SM00432">
    <property type="entry name" value="MADS"/>
    <property type="match status" value="1"/>
</dbReference>
<keyword evidence="2" id="KW-0805">Transcription regulation</keyword>
<evidence type="ECO:0000256" key="1">
    <source>
        <dbReference type="ARBA" id="ARBA00004123"/>
    </source>
</evidence>
<evidence type="ECO:0000256" key="3">
    <source>
        <dbReference type="ARBA" id="ARBA00023125"/>
    </source>
</evidence>
<accession>A0ABM1C1J7</accession>
<dbReference type="Proteomes" id="UP000694941">
    <property type="component" value="Unplaced"/>
</dbReference>
<dbReference type="PANTHER" id="PTHR48019">
    <property type="entry name" value="SERUM RESPONSE FACTOR HOMOLOG"/>
    <property type="match status" value="1"/>
</dbReference>
<keyword evidence="3" id="KW-0238">DNA-binding</keyword>
<feature type="domain" description="MADS-box" evidence="7">
    <location>
        <begin position="1"/>
        <end position="33"/>
    </location>
</feature>
<dbReference type="InterPro" id="IPR050142">
    <property type="entry name" value="MADS-box/MEF2_TF"/>
</dbReference>
<protein>
    <submittedName>
        <fullName evidence="9">Myocyte-specific enhancer factor 2C-like isoform X1</fullName>
    </submittedName>
</protein>
<dbReference type="InterPro" id="IPR002100">
    <property type="entry name" value="TF_MADSbox"/>
</dbReference>
<dbReference type="SUPFAM" id="SSF55455">
    <property type="entry name" value="SRF-like"/>
    <property type="match status" value="1"/>
</dbReference>
<keyword evidence="5" id="KW-0539">Nucleus</keyword>
<feature type="compositionally biased region" description="Low complexity" evidence="6">
    <location>
        <begin position="243"/>
        <end position="256"/>
    </location>
</feature>
<comment type="subcellular location">
    <subcellularLocation>
        <location evidence="1">Nucleus</location>
    </subcellularLocation>
</comment>
<feature type="region of interest" description="Disordered" evidence="6">
    <location>
        <begin position="222"/>
        <end position="257"/>
    </location>
</feature>
<evidence type="ECO:0000256" key="2">
    <source>
        <dbReference type="ARBA" id="ARBA00023015"/>
    </source>
</evidence>
<dbReference type="RefSeq" id="XP_013792624.2">
    <property type="nucleotide sequence ID" value="XM_013937170.2"/>
</dbReference>
<evidence type="ECO:0000256" key="6">
    <source>
        <dbReference type="SAM" id="MobiDB-lite"/>
    </source>
</evidence>
<dbReference type="PROSITE" id="PS50066">
    <property type="entry name" value="MADS_BOX_2"/>
    <property type="match status" value="1"/>
</dbReference>
<evidence type="ECO:0000259" key="7">
    <source>
        <dbReference type="PROSITE" id="PS50066"/>
    </source>
</evidence>
<evidence type="ECO:0000313" key="9">
    <source>
        <dbReference type="RefSeq" id="XP_013792624.2"/>
    </source>
</evidence>
<keyword evidence="8" id="KW-1185">Reference proteome</keyword>
<dbReference type="InterPro" id="IPR036879">
    <property type="entry name" value="TF_MADSbox_sf"/>
</dbReference>
<sequence length="382" mass="42646">MKKAYELSVLCNCEIALIIFNTTNKLFQYASTDMDKILLKYTEYNEPHESRTNSDIMEAIFKKEHKSTMNECSSPDNDVDDFFLPSQREETYPRSIHQNETRQQQMNVNHLVGLQSLTVPINQSVYDTNSAGQVMQLSPQVSPPVPLSRHLSPTGNMSEVPPINPQGYHHHSQENNATLGNRSSSGLAIKQQGSLSRQHLSHSQNEYRPNGQLVVSHANSRANNTMSPNMIHSPVMTSPHMRSISNYSQSNGVSSSFQTDDFQLSTELNLSGYPTSSPLTSWSAGDQRLLLPVAITRSSHPVANGSHQLSATPPPSSNSPHQVRIKMEPVSPSRDISHLRPSSIPEHFLLGEHLREHLPRSSPGCRELELKRSRLSVDVWAT</sequence>
<keyword evidence="4" id="KW-0804">Transcription</keyword>
<evidence type="ECO:0000256" key="5">
    <source>
        <dbReference type="ARBA" id="ARBA00023242"/>
    </source>
</evidence>
<evidence type="ECO:0000256" key="4">
    <source>
        <dbReference type="ARBA" id="ARBA00023163"/>
    </source>
</evidence>
<feature type="compositionally biased region" description="Polar residues" evidence="6">
    <location>
        <begin position="301"/>
        <end position="311"/>
    </location>
</feature>
<feature type="compositionally biased region" description="Polar residues" evidence="6">
    <location>
        <begin position="174"/>
        <end position="207"/>
    </location>
</feature>
<proteinExistence type="predicted"/>
<dbReference type="GeneID" id="106476514"/>
<name>A0ABM1C1J7_LIMPO</name>